<dbReference type="InterPro" id="IPR009000">
    <property type="entry name" value="Transl_B-barrel_sf"/>
</dbReference>
<dbReference type="InterPro" id="IPR036925">
    <property type="entry name" value="TIF_IF2_dom3_sf"/>
</dbReference>
<keyword evidence="6" id="KW-0175">Coiled coil</keyword>
<dbReference type="Pfam" id="PF22042">
    <property type="entry name" value="EF-G_D2"/>
    <property type="match status" value="1"/>
</dbReference>
<keyword evidence="4" id="KW-0648">Protein biosynthesis</keyword>
<keyword evidence="9" id="KW-1185">Reference proteome</keyword>
<name>A0ABN7T2H6_OIKDI</name>
<evidence type="ECO:0000256" key="3">
    <source>
        <dbReference type="ARBA" id="ARBA00022741"/>
    </source>
</evidence>
<dbReference type="NCBIfam" id="TIGR00231">
    <property type="entry name" value="small_GTP"/>
    <property type="match status" value="1"/>
</dbReference>
<sequence>MINSVVTGRMAKAKMTKKAFIQESERQERVKLEGIERKARSAERRLEQEETIVTVPGPKLRDFGEIGWTWEMWFNYFDSLNVDRLLLIESYARILNVPHLKSHQLKKTFQPEPRIIQMIAKEMGITIRINNIDHEYEIEKELQFIQDNDLFPASPETNPKNLTKKIPCVAIMGHVDHGKTTLLDHLRSSFIADAEAGGITQHIAAFSVKVLGEKMTFLDTPGHAAFRAIRERGASVVDRVIVVVAADDGVMPQTIQSVEFAKKSNTPITFVITKMDRKGADIERVTAQIRNYFDSEDVFPISAKTGEGVEEMLLFLQESIEEQNLKAAKTGDAEGFILETQAPKTGLGLVSTVLINRGELKSGQHVIAGTHVAKIRQLFDEKMKKVKKLGPGEFGLVVGFKSRPDPGAFFQATKKTLAEKAKKFREAEARKQFEMQYNIENNSSENMDYDKEIMRRKIEKGYYRLTTEQRTHIDLMIQAKKLEALEIQKEKSFQFLVKGDVSGSVEAIIDAIGKYEPEDDEPLMSIINFDVGPISTADIKEAFSGMISIEKLLNRSLLKSS</sequence>
<dbReference type="EMBL" id="OU015567">
    <property type="protein sequence ID" value="CAG5109829.1"/>
    <property type="molecule type" value="Genomic_DNA"/>
</dbReference>
<evidence type="ECO:0000256" key="6">
    <source>
        <dbReference type="SAM" id="Coils"/>
    </source>
</evidence>
<dbReference type="InterPro" id="IPR000795">
    <property type="entry name" value="T_Tr_GTP-bd_dom"/>
</dbReference>
<dbReference type="InterPro" id="IPR023115">
    <property type="entry name" value="TIF_IF2_dom3"/>
</dbReference>
<dbReference type="PROSITE" id="PS51722">
    <property type="entry name" value="G_TR_2"/>
    <property type="match status" value="1"/>
</dbReference>
<evidence type="ECO:0000256" key="2">
    <source>
        <dbReference type="ARBA" id="ARBA00022540"/>
    </source>
</evidence>
<dbReference type="PANTHER" id="PTHR43381:SF5">
    <property type="entry name" value="TR-TYPE G DOMAIN-CONTAINING PROTEIN"/>
    <property type="match status" value="1"/>
</dbReference>
<keyword evidence="2" id="KW-0396">Initiation factor</keyword>
<evidence type="ECO:0000313" key="9">
    <source>
        <dbReference type="Proteomes" id="UP001158576"/>
    </source>
</evidence>
<dbReference type="InterPro" id="IPR005225">
    <property type="entry name" value="Small_GTP-bd"/>
</dbReference>
<dbReference type="Proteomes" id="UP001158576">
    <property type="component" value="Chromosome 2"/>
</dbReference>
<dbReference type="SUPFAM" id="SSF52540">
    <property type="entry name" value="P-loop containing nucleoside triphosphate hydrolases"/>
    <property type="match status" value="1"/>
</dbReference>
<organism evidence="8 9">
    <name type="scientific">Oikopleura dioica</name>
    <name type="common">Tunicate</name>
    <dbReference type="NCBI Taxonomy" id="34765"/>
    <lineage>
        <taxon>Eukaryota</taxon>
        <taxon>Metazoa</taxon>
        <taxon>Chordata</taxon>
        <taxon>Tunicata</taxon>
        <taxon>Appendicularia</taxon>
        <taxon>Copelata</taxon>
        <taxon>Oikopleuridae</taxon>
        <taxon>Oikopleura</taxon>
    </lineage>
</organism>
<protein>
    <submittedName>
        <fullName evidence="8">Oidioi.mRNA.OKI2018_I69.chr2.g4312.t1.cds</fullName>
    </submittedName>
</protein>
<dbReference type="InterPro" id="IPR015760">
    <property type="entry name" value="TIF_IF2"/>
</dbReference>
<dbReference type="InterPro" id="IPR027417">
    <property type="entry name" value="P-loop_NTPase"/>
</dbReference>
<dbReference type="Pfam" id="PF11987">
    <property type="entry name" value="IF-2"/>
    <property type="match status" value="1"/>
</dbReference>
<gene>
    <name evidence="8" type="ORF">OKIOD_LOCUS13077</name>
</gene>
<dbReference type="SUPFAM" id="SSF52156">
    <property type="entry name" value="Initiation factor IF2/eIF5b, domain 3"/>
    <property type="match status" value="1"/>
</dbReference>
<dbReference type="Pfam" id="PF00009">
    <property type="entry name" value="GTP_EFTU"/>
    <property type="match status" value="1"/>
</dbReference>
<dbReference type="Gene3D" id="3.40.50.10050">
    <property type="entry name" value="Translation initiation factor IF- 2, domain 3"/>
    <property type="match status" value="1"/>
</dbReference>
<keyword evidence="3" id="KW-0547">Nucleotide-binding</keyword>
<evidence type="ECO:0000313" key="8">
    <source>
        <dbReference type="EMBL" id="CAG5109829.1"/>
    </source>
</evidence>
<dbReference type="CDD" id="cd01887">
    <property type="entry name" value="IF2_eIF5B"/>
    <property type="match status" value="1"/>
</dbReference>
<reference evidence="8 9" key="1">
    <citation type="submission" date="2021-04" db="EMBL/GenBank/DDBJ databases">
        <authorList>
            <person name="Bliznina A."/>
        </authorList>
    </citation>
    <scope>NUCLEOTIDE SEQUENCE [LARGE SCALE GENOMIC DNA]</scope>
</reference>
<evidence type="ECO:0000256" key="1">
    <source>
        <dbReference type="ARBA" id="ARBA00007733"/>
    </source>
</evidence>
<evidence type="ECO:0000256" key="5">
    <source>
        <dbReference type="ARBA" id="ARBA00023134"/>
    </source>
</evidence>
<comment type="similarity">
    <text evidence="1">Belongs to the TRAFAC class translation factor GTPase superfamily. Classic translation factor GTPase family. IF-2 subfamily.</text>
</comment>
<dbReference type="Gene3D" id="2.40.30.10">
    <property type="entry name" value="Translation factors"/>
    <property type="match status" value="1"/>
</dbReference>
<proteinExistence type="inferred from homology"/>
<feature type="coiled-coil region" evidence="6">
    <location>
        <begin position="25"/>
        <end position="52"/>
    </location>
</feature>
<dbReference type="SUPFAM" id="SSF50447">
    <property type="entry name" value="Translation proteins"/>
    <property type="match status" value="1"/>
</dbReference>
<keyword evidence="5" id="KW-0342">GTP-binding</keyword>
<dbReference type="InterPro" id="IPR053905">
    <property type="entry name" value="EF-G-like_DII"/>
</dbReference>
<accession>A0ABN7T2H6</accession>
<dbReference type="Gene3D" id="3.40.50.300">
    <property type="entry name" value="P-loop containing nucleotide triphosphate hydrolases"/>
    <property type="match status" value="1"/>
</dbReference>
<dbReference type="PANTHER" id="PTHR43381">
    <property type="entry name" value="TRANSLATION INITIATION FACTOR IF-2-RELATED"/>
    <property type="match status" value="1"/>
</dbReference>
<evidence type="ECO:0000256" key="4">
    <source>
        <dbReference type="ARBA" id="ARBA00022917"/>
    </source>
</evidence>
<evidence type="ECO:0000259" key="7">
    <source>
        <dbReference type="PROSITE" id="PS51722"/>
    </source>
</evidence>
<feature type="domain" description="Tr-type G" evidence="7">
    <location>
        <begin position="164"/>
        <end position="326"/>
    </location>
</feature>